<dbReference type="AlphaFoldDB" id="A0A8X8Y011"/>
<protein>
    <submittedName>
        <fullName evidence="2">Uncharacterized protein</fullName>
    </submittedName>
</protein>
<dbReference type="Proteomes" id="UP000298416">
    <property type="component" value="Unassembled WGS sequence"/>
</dbReference>
<evidence type="ECO:0000256" key="1">
    <source>
        <dbReference type="SAM" id="SignalP"/>
    </source>
</evidence>
<proteinExistence type="predicted"/>
<comment type="caution">
    <text evidence="2">The sequence shown here is derived from an EMBL/GenBank/DDBJ whole genome shotgun (WGS) entry which is preliminary data.</text>
</comment>
<gene>
    <name evidence="2" type="ORF">SASPL_118274</name>
</gene>
<name>A0A8X8Y011_SALSN</name>
<reference evidence="2" key="1">
    <citation type="submission" date="2018-01" db="EMBL/GenBank/DDBJ databases">
        <authorList>
            <person name="Mao J.F."/>
        </authorList>
    </citation>
    <scope>NUCLEOTIDE SEQUENCE</scope>
    <source>
        <strain evidence="2">Huo1</strain>
        <tissue evidence="2">Leaf</tissue>
    </source>
</reference>
<feature type="signal peptide" evidence="1">
    <location>
        <begin position="1"/>
        <end position="27"/>
    </location>
</feature>
<feature type="chain" id="PRO_5036472785" evidence="1">
    <location>
        <begin position="28"/>
        <end position="174"/>
    </location>
</feature>
<evidence type="ECO:0000313" key="3">
    <source>
        <dbReference type="Proteomes" id="UP000298416"/>
    </source>
</evidence>
<keyword evidence="3" id="KW-1185">Reference proteome</keyword>
<reference evidence="2" key="2">
    <citation type="submission" date="2020-08" db="EMBL/GenBank/DDBJ databases">
        <title>Plant Genome Project.</title>
        <authorList>
            <person name="Zhang R.-G."/>
        </authorList>
    </citation>
    <scope>NUCLEOTIDE SEQUENCE</scope>
    <source>
        <strain evidence="2">Huo1</strain>
        <tissue evidence="2">Leaf</tissue>
    </source>
</reference>
<keyword evidence="1" id="KW-0732">Signal</keyword>
<dbReference type="EMBL" id="PNBA02000006">
    <property type="protein sequence ID" value="KAG6421717.1"/>
    <property type="molecule type" value="Genomic_DNA"/>
</dbReference>
<evidence type="ECO:0000313" key="2">
    <source>
        <dbReference type="EMBL" id="KAG6421717.1"/>
    </source>
</evidence>
<organism evidence="2">
    <name type="scientific">Salvia splendens</name>
    <name type="common">Scarlet sage</name>
    <dbReference type="NCBI Taxonomy" id="180675"/>
    <lineage>
        <taxon>Eukaryota</taxon>
        <taxon>Viridiplantae</taxon>
        <taxon>Streptophyta</taxon>
        <taxon>Embryophyta</taxon>
        <taxon>Tracheophyta</taxon>
        <taxon>Spermatophyta</taxon>
        <taxon>Magnoliopsida</taxon>
        <taxon>eudicotyledons</taxon>
        <taxon>Gunneridae</taxon>
        <taxon>Pentapetalae</taxon>
        <taxon>asterids</taxon>
        <taxon>lamiids</taxon>
        <taxon>Lamiales</taxon>
        <taxon>Lamiaceae</taxon>
        <taxon>Nepetoideae</taxon>
        <taxon>Mentheae</taxon>
        <taxon>Salviinae</taxon>
        <taxon>Salvia</taxon>
        <taxon>Salvia subgen. Calosphace</taxon>
        <taxon>core Calosphace</taxon>
    </lineage>
</organism>
<accession>A0A8X8Y011</accession>
<sequence length="174" mass="18860">MVKSPLFDSSSLCCYVFLLMCFILCCENPIANLSSWLNTVVALHDVKVWGCDVTCCGEGKLPVLGYHQRLQRLVRSRAVAGCSSGSLQPSGVEEGVQELLLPCPFWQVFGLPTKVWGNDSAVPLLCCEVGRPLLWAVGSFGPGPQGCDFELEGHWLLSSKDTGPKLAFLKLVIG</sequence>